<evidence type="ECO:0000313" key="17">
    <source>
        <dbReference type="EMBL" id="KAF0886248.1"/>
    </source>
</evidence>
<feature type="transmembrane region" description="Helical" evidence="15">
    <location>
        <begin position="113"/>
        <end position="134"/>
    </location>
</feature>
<dbReference type="GO" id="GO:0004930">
    <property type="term" value="F:G protein-coupled receptor activity"/>
    <property type="evidence" value="ECO:0007669"/>
    <property type="project" value="UniProtKB-KW"/>
</dbReference>
<dbReference type="InterPro" id="IPR000725">
    <property type="entry name" value="Olfact_rcpt"/>
</dbReference>
<comment type="function">
    <text evidence="1">Odorant receptor.</text>
</comment>
<dbReference type="PANTHER" id="PTHR48001">
    <property type="entry name" value="OLFACTORY RECEPTOR"/>
    <property type="match status" value="1"/>
</dbReference>
<feature type="non-terminal residue" evidence="17">
    <location>
        <position position="322"/>
    </location>
</feature>
<protein>
    <recommendedName>
        <fullName evidence="15">Olfactory receptor</fullName>
    </recommendedName>
</protein>
<dbReference type="Proteomes" id="UP000475037">
    <property type="component" value="Unassembled WGS sequence"/>
</dbReference>
<evidence type="ECO:0000256" key="7">
    <source>
        <dbReference type="ARBA" id="ARBA00022725"/>
    </source>
</evidence>
<dbReference type="AlphaFoldDB" id="A0A6G1BDW0"/>
<dbReference type="Pfam" id="PF13853">
    <property type="entry name" value="7tm_4"/>
    <property type="match status" value="1"/>
</dbReference>
<feature type="domain" description="G-protein coupled receptors family 1 profile" evidence="16">
    <location>
        <begin position="56"/>
        <end position="305"/>
    </location>
</feature>
<evidence type="ECO:0000256" key="10">
    <source>
        <dbReference type="ARBA" id="ARBA00023136"/>
    </source>
</evidence>
<name>A0A6G1BDW0_CROCR</name>
<feature type="transmembrane region" description="Helical" evidence="15">
    <location>
        <begin position="252"/>
        <end position="275"/>
    </location>
</feature>
<feature type="transmembrane region" description="Helical" evidence="15">
    <location>
        <begin position="212"/>
        <end position="240"/>
    </location>
</feature>
<dbReference type="PRINTS" id="PR00237">
    <property type="entry name" value="GPCRRHODOPSN"/>
</dbReference>
<evidence type="ECO:0000256" key="15">
    <source>
        <dbReference type="RuleBase" id="RU363047"/>
    </source>
</evidence>
<comment type="subcellular location">
    <subcellularLocation>
        <location evidence="3 15">Cell membrane</location>
        <topology evidence="3 15">Multi-pass membrane protein</topology>
    </subcellularLocation>
</comment>
<evidence type="ECO:0000313" key="18">
    <source>
        <dbReference type="Proteomes" id="UP000475037"/>
    </source>
</evidence>
<keyword evidence="12 14" id="KW-0675">Receptor</keyword>
<evidence type="ECO:0000256" key="3">
    <source>
        <dbReference type="ARBA" id="ARBA00004651"/>
    </source>
</evidence>
<feature type="transmembrane region" description="Helical" evidence="15">
    <location>
        <begin position="41"/>
        <end position="62"/>
    </location>
</feature>
<dbReference type="PROSITE" id="PS00237">
    <property type="entry name" value="G_PROTEIN_RECEP_F1_1"/>
    <property type="match status" value="1"/>
</dbReference>
<dbReference type="PROSITE" id="PS50262">
    <property type="entry name" value="G_PROTEIN_RECEP_F1_2"/>
    <property type="match status" value="1"/>
</dbReference>
<feature type="transmembrane region" description="Helical" evidence="15">
    <location>
        <begin position="74"/>
        <end position="93"/>
    </location>
</feature>
<comment type="function">
    <text evidence="2">Putative odorant or sperm cell receptor.</text>
</comment>
<dbReference type="SUPFAM" id="SSF81321">
    <property type="entry name" value="Family A G protein-coupled receptor-like"/>
    <property type="match status" value="1"/>
</dbReference>
<keyword evidence="9 14" id="KW-0297">G-protein coupled receptor</keyword>
<dbReference type="InterPro" id="IPR000276">
    <property type="entry name" value="GPCR_Rhodpsn"/>
</dbReference>
<proteinExistence type="inferred from homology"/>
<evidence type="ECO:0000256" key="9">
    <source>
        <dbReference type="ARBA" id="ARBA00023040"/>
    </source>
</evidence>
<evidence type="ECO:0000256" key="1">
    <source>
        <dbReference type="ARBA" id="ARBA00002936"/>
    </source>
</evidence>
<evidence type="ECO:0000256" key="6">
    <source>
        <dbReference type="ARBA" id="ARBA00022692"/>
    </source>
</evidence>
<evidence type="ECO:0000256" key="13">
    <source>
        <dbReference type="ARBA" id="ARBA00023224"/>
    </source>
</evidence>
<dbReference type="Gene3D" id="1.20.1070.10">
    <property type="entry name" value="Rhodopsin 7-helix transmembrane proteins"/>
    <property type="match status" value="1"/>
</dbReference>
<evidence type="ECO:0000256" key="4">
    <source>
        <dbReference type="ARBA" id="ARBA00022475"/>
    </source>
</evidence>
<keyword evidence="18" id="KW-1185">Reference proteome</keyword>
<keyword evidence="11" id="KW-1015">Disulfide bond</keyword>
<feature type="transmembrane region" description="Helical" evidence="15">
    <location>
        <begin position="155"/>
        <end position="179"/>
    </location>
</feature>
<comment type="caution">
    <text evidence="17">The sequence shown here is derived from an EMBL/GenBank/DDBJ whole genome shotgun (WGS) entry which is preliminary data.</text>
</comment>
<evidence type="ECO:0000256" key="2">
    <source>
        <dbReference type="ARBA" id="ARBA00003929"/>
    </source>
</evidence>
<keyword evidence="7 15" id="KW-0552">Olfaction</keyword>
<dbReference type="GO" id="GO:0005886">
    <property type="term" value="C:plasma membrane"/>
    <property type="evidence" value="ECO:0007669"/>
    <property type="project" value="UniProtKB-SubCell"/>
</dbReference>
<evidence type="ECO:0000256" key="8">
    <source>
        <dbReference type="ARBA" id="ARBA00022989"/>
    </source>
</evidence>
<dbReference type="GO" id="GO:0004984">
    <property type="term" value="F:olfactory receptor activity"/>
    <property type="evidence" value="ECO:0007669"/>
    <property type="project" value="InterPro"/>
</dbReference>
<evidence type="ECO:0000259" key="16">
    <source>
        <dbReference type="PROSITE" id="PS50262"/>
    </source>
</evidence>
<evidence type="ECO:0000256" key="14">
    <source>
        <dbReference type="RuleBase" id="RU000688"/>
    </source>
</evidence>
<evidence type="ECO:0000256" key="11">
    <source>
        <dbReference type="ARBA" id="ARBA00023157"/>
    </source>
</evidence>
<feature type="non-terminal residue" evidence="17">
    <location>
        <position position="1"/>
    </location>
</feature>
<sequence length="322" mass="36364">YCYIYHKSYMQMIEFIKKLNQTNFLEFILTAFSDDPAKQPLLFFLLLFIYLTTMVGNLLIILTCISNVCFHSPMYYFLSNLSLIDLCLSSTTVPKMLVDIQTGNTTISLNNCVIQMYLFICFSGMETLLLPIMSYDRFVAICLPLSYLSIMTPKFCACLVASSWIFAILSAQIHTILFLQLSFCEDSKIPQFFCDIGPLLKLSCSDTHINELFIFIEGGLVVVVSLICILVSYILIGYSIVRMPSTIGKFKAFSTCSSHICVVLLFFGTIIGVYLCPSNSHIAERDKAAAIMYTVITPLLNPFIYSLRNSHLTGSLRKTIQK</sequence>
<comment type="similarity">
    <text evidence="14">Belongs to the G-protein coupled receptor 1 family.</text>
</comment>
<keyword evidence="8 15" id="KW-1133">Transmembrane helix</keyword>
<dbReference type="EMBL" id="VOAJ01000921">
    <property type="protein sequence ID" value="KAF0886248.1"/>
    <property type="molecule type" value="Genomic_DNA"/>
</dbReference>
<dbReference type="PRINTS" id="PR00245">
    <property type="entry name" value="OLFACTORYR"/>
</dbReference>
<organism evidence="17 18">
    <name type="scientific">Crocuta crocuta</name>
    <name type="common">Spotted hyena</name>
    <dbReference type="NCBI Taxonomy" id="9678"/>
    <lineage>
        <taxon>Eukaryota</taxon>
        <taxon>Metazoa</taxon>
        <taxon>Chordata</taxon>
        <taxon>Craniata</taxon>
        <taxon>Vertebrata</taxon>
        <taxon>Euteleostomi</taxon>
        <taxon>Mammalia</taxon>
        <taxon>Eutheria</taxon>
        <taxon>Laurasiatheria</taxon>
        <taxon>Carnivora</taxon>
        <taxon>Feliformia</taxon>
        <taxon>Hyaenidae</taxon>
        <taxon>Crocuta</taxon>
    </lineage>
</organism>
<evidence type="ECO:0000256" key="12">
    <source>
        <dbReference type="ARBA" id="ARBA00023170"/>
    </source>
</evidence>
<dbReference type="FunFam" id="1.20.1070.10:FF:000082">
    <property type="entry name" value="Olfactory receptor 1A1"/>
    <property type="match status" value="1"/>
</dbReference>
<feature type="transmembrane region" description="Helical" evidence="15">
    <location>
        <begin position="287"/>
        <end position="307"/>
    </location>
</feature>
<keyword evidence="13 14" id="KW-0807">Transducer</keyword>
<reference evidence="17 18" key="1">
    <citation type="submission" date="2019-11" db="EMBL/GenBank/DDBJ databases">
        <authorList>
            <person name="Yang C."/>
            <person name="Li F."/>
        </authorList>
    </citation>
    <scope>NUCLEOTIDE SEQUENCE [LARGE SCALE GENOMIC DNA]</scope>
    <source>
        <strain evidence="17">KB4526</strain>
        <tissue evidence="17">Muscle</tissue>
    </source>
</reference>
<evidence type="ECO:0000256" key="5">
    <source>
        <dbReference type="ARBA" id="ARBA00022606"/>
    </source>
</evidence>
<gene>
    <name evidence="17" type="primary">Or1f12_0</name>
    <name evidence="17" type="ORF">FOF47_R20867</name>
</gene>
<keyword evidence="6 14" id="KW-0812">Transmembrane</keyword>
<accession>A0A6G1BDW0</accession>
<keyword evidence="4 15" id="KW-1003">Cell membrane</keyword>
<keyword evidence="10 15" id="KW-0472">Membrane</keyword>
<dbReference type="InterPro" id="IPR017452">
    <property type="entry name" value="GPCR_Rhodpsn_7TM"/>
</dbReference>
<keyword evidence="5 15" id="KW-0716">Sensory transduction</keyword>